<accession>A0A7Y2L7N8</accession>
<proteinExistence type="inferred from homology"/>
<evidence type="ECO:0000313" key="7">
    <source>
        <dbReference type="Proteomes" id="UP000529861"/>
    </source>
</evidence>
<keyword evidence="1" id="KW-0540">Nuclease</keyword>
<gene>
    <name evidence="6" type="ORF">HKI81_08885</name>
</gene>
<dbReference type="InterPro" id="IPR002711">
    <property type="entry name" value="HNH"/>
</dbReference>
<dbReference type="AlphaFoldDB" id="A0A7Y2L7N8"/>
<dbReference type="EMBL" id="JABEQB010000025">
    <property type="protein sequence ID" value="NNG67333.1"/>
    <property type="molecule type" value="Genomic_DNA"/>
</dbReference>
<name>A0A7Y2L7N8_9THEO</name>
<dbReference type="Gene3D" id="1.10.30.50">
    <property type="match status" value="1"/>
</dbReference>
<evidence type="ECO:0000256" key="2">
    <source>
        <dbReference type="ARBA" id="ARBA00022801"/>
    </source>
</evidence>
<dbReference type="PANTHER" id="PTHR41286">
    <property type="entry name" value="HNH NUCLEASE YAJD-RELATED"/>
    <property type="match status" value="1"/>
</dbReference>
<organism evidence="6 7">
    <name type="scientific">Caldanaerobacter subterraneus</name>
    <dbReference type="NCBI Taxonomy" id="911092"/>
    <lineage>
        <taxon>Bacteria</taxon>
        <taxon>Bacillati</taxon>
        <taxon>Bacillota</taxon>
        <taxon>Clostridia</taxon>
        <taxon>Thermoanaerobacterales</taxon>
        <taxon>Thermoanaerobacteraceae</taxon>
        <taxon>Caldanaerobacter</taxon>
    </lineage>
</organism>
<comment type="similarity">
    <text evidence="3">Belongs to the HNH nuclease family.</text>
</comment>
<dbReference type="SMART" id="SM00507">
    <property type="entry name" value="HNHc"/>
    <property type="match status" value="1"/>
</dbReference>
<evidence type="ECO:0000256" key="3">
    <source>
        <dbReference type="ARBA" id="ARBA00038412"/>
    </source>
</evidence>
<evidence type="ECO:0000256" key="4">
    <source>
        <dbReference type="ARBA" id="ARBA00040194"/>
    </source>
</evidence>
<comment type="caution">
    <text evidence="6">The sequence shown here is derived from an EMBL/GenBank/DDBJ whole genome shotgun (WGS) entry which is preliminary data.</text>
</comment>
<dbReference type="GO" id="GO:0008270">
    <property type="term" value="F:zinc ion binding"/>
    <property type="evidence" value="ECO:0007669"/>
    <property type="project" value="InterPro"/>
</dbReference>
<keyword evidence="6" id="KW-0255">Endonuclease</keyword>
<dbReference type="Proteomes" id="UP000529861">
    <property type="component" value="Unassembled WGS sequence"/>
</dbReference>
<dbReference type="RefSeq" id="WP_170271194.1">
    <property type="nucleotide sequence ID" value="NZ_JABEQB010000025.1"/>
</dbReference>
<keyword evidence="2" id="KW-0378">Hydrolase</keyword>
<evidence type="ECO:0000256" key="1">
    <source>
        <dbReference type="ARBA" id="ARBA00022722"/>
    </source>
</evidence>
<dbReference type="GO" id="GO:0016787">
    <property type="term" value="F:hydrolase activity"/>
    <property type="evidence" value="ECO:0007669"/>
    <property type="project" value="UniProtKB-KW"/>
</dbReference>
<sequence length="132" mass="16256">MPQRPLRPCRKVGCPNLTRDETGYCEFHKREYLDYLKRLKAERDRRYDERVRKIRDKQYYEFYKSEEWERSKTQALIRDKVLCQWCLRKGIIRPADVVHHIVPIKEDWSKRFDLDNLVSLCHECHNKYHSKG</sequence>
<protein>
    <recommendedName>
        <fullName evidence="4">Putative HNH nuclease YajD</fullName>
    </recommendedName>
</protein>
<dbReference type="GO" id="GO:0003676">
    <property type="term" value="F:nucleic acid binding"/>
    <property type="evidence" value="ECO:0007669"/>
    <property type="project" value="InterPro"/>
</dbReference>
<dbReference type="GO" id="GO:0005829">
    <property type="term" value="C:cytosol"/>
    <property type="evidence" value="ECO:0007669"/>
    <property type="project" value="TreeGrafter"/>
</dbReference>
<evidence type="ECO:0000259" key="5">
    <source>
        <dbReference type="SMART" id="SM00507"/>
    </source>
</evidence>
<evidence type="ECO:0000313" key="6">
    <source>
        <dbReference type="EMBL" id="NNG67333.1"/>
    </source>
</evidence>
<dbReference type="GO" id="GO:0004519">
    <property type="term" value="F:endonuclease activity"/>
    <property type="evidence" value="ECO:0007669"/>
    <property type="project" value="UniProtKB-KW"/>
</dbReference>
<dbReference type="CDD" id="cd00085">
    <property type="entry name" value="HNHc"/>
    <property type="match status" value="1"/>
</dbReference>
<dbReference type="Pfam" id="PF01844">
    <property type="entry name" value="HNH"/>
    <property type="match status" value="1"/>
</dbReference>
<reference evidence="6 7" key="1">
    <citation type="submission" date="2020-04" db="EMBL/GenBank/DDBJ databases">
        <title>Draft genome sequence of Caldanaerobacter sunterraneus. strain 1523vc isolated from Griffin hot spring, Kamchatka, Russia.</title>
        <authorList>
            <person name="Toshchakov S.V."/>
            <person name="Podosokorskaya O.A."/>
            <person name="Kublanov I.V."/>
            <person name="Korzhenkov A."/>
            <person name="Patrushev M.V."/>
        </authorList>
    </citation>
    <scope>NUCLEOTIDE SEQUENCE [LARGE SCALE GENOMIC DNA]</scope>
    <source>
        <strain evidence="6 7">1523vc</strain>
    </source>
</reference>
<feature type="domain" description="HNH nuclease" evidence="5">
    <location>
        <begin position="70"/>
        <end position="126"/>
    </location>
</feature>
<dbReference type="PANTHER" id="PTHR41286:SF1">
    <property type="entry name" value="HNH NUCLEASE YAJD-RELATED"/>
    <property type="match status" value="1"/>
</dbReference>
<dbReference type="InterPro" id="IPR003615">
    <property type="entry name" value="HNH_nuc"/>
</dbReference>